<dbReference type="Pfam" id="PF01739">
    <property type="entry name" value="CheR"/>
    <property type="match status" value="1"/>
</dbReference>
<evidence type="ECO:0000256" key="1">
    <source>
        <dbReference type="ARBA" id="ARBA00022603"/>
    </source>
</evidence>
<dbReference type="Proteomes" id="UP001156670">
    <property type="component" value="Unassembled WGS sequence"/>
</dbReference>
<dbReference type="PRINTS" id="PR00996">
    <property type="entry name" value="CHERMTFRASE"/>
</dbReference>
<evidence type="ECO:0000256" key="4">
    <source>
        <dbReference type="PROSITE-ProRule" id="PRU00339"/>
    </source>
</evidence>
<evidence type="ECO:0000256" key="2">
    <source>
        <dbReference type="ARBA" id="ARBA00022679"/>
    </source>
</evidence>
<gene>
    <name evidence="6" type="ORF">GCM10007901_04580</name>
</gene>
<dbReference type="PROSITE" id="PS50123">
    <property type="entry name" value="CHER"/>
    <property type="match status" value="1"/>
</dbReference>
<dbReference type="Gene3D" id="3.40.50.150">
    <property type="entry name" value="Vaccinia Virus protein VP39"/>
    <property type="match status" value="1"/>
</dbReference>
<dbReference type="InterPro" id="IPR011990">
    <property type="entry name" value="TPR-like_helical_dom_sf"/>
</dbReference>
<protein>
    <submittedName>
        <fullName evidence="6">Protein-glutamate O-methyltransferase</fullName>
    </submittedName>
</protein>
<reference evidence="7" key="1">
    <citation type="journal article" date="2019" name="Int. J. Syst. Evol. Microbiol.">
        <title>The Global Catalogue of Microorganisms (GCM) 10K type strain sequencing project: providing services to taxonomists for standard genome sequencing and annotation.</title>
        <authorList>
            <consortium name="The Broad Institute Genomics Platform"/>
            <consortium name="The Broad Institute Genome Sequencing Center for Infectious Disease"/>
            <person name="Wu L."/>
            <person name="Ma J."/>
        </authorList>
    </citation>
    <scope>NUCLEOTIDE SEQUENCE [LARGE SCALE GENOMIC DNA]</scope>
    <source>
        <strain evidence="7">NBRC 111980</strain>
    </source>
</reference>
<keyword evidence="2" id="KW-0808">Transferase</keyword>
<dbReference type="InterPro" id="IPR000780">
    <property type="entry name" value="CheR_MeTrfase"/>
</dbReference>
<feature type="domain" description="CheR-type methyltransferase" evidence="5">
    <location>
        <begin position="1"/>
        <end position="286"/>
    </location>
</feature>
<dbReference type="InterPro" id="IPR050903">
    <property type="entry name" value="Bact_Chemotaxis_MeTrfase"/>
</dbReference>
<dbReference type="SUPFAM" id="SSF53335">
    <property type="entry name" value="S-adenosyl-L-methionine-dependent methyltransferases"/>
    <property type="match status" value="1"/>
</dbReference>
<organism evidence="6 7">
    <name type="scientific">Dyella acidisoli</name>
    <dbReference type="NCBI Taxonomy" id="1867834"/>
    <lineage>
        <taxon>Bacteria</taxon>
        <taxon>Pseudomonadati</taxon>
        <taxon>Pseudomonadota</taxon>
        <taxon>Gammaproteobacteria</taxon>
        <taxon>Lysobacterales</taxon>
        <taxon>Rhodanobacteraceae</taxon>
        <taxon>Dyella</taxon>
    </lineage>
</organism>
<dbReference type="InterPro" id="IPR022642">
    <property type="entry name" value="CheR_C"/>
</dbReference>
<dbReference type="InterPro" id="IPR029063">
    <property type="entry name" value="SAM-dependent_MTases_sf"/>
</dbReference>
<keyword evidence="3" id="KW-0949">S-adenosyl-L-methionine</keyword>
<dbReference type="Gene3D" id="1.25.40.10">
    <property type="entry name" value="Tetratricopeptide repeat domain"/>
    <property type="match status" value="1"/>
</dbReference>
<dbReference type="SUPFAM" id="SSF48452">
    <property type="entry name" value="TPR-like"/>
    <property type="match status" value="1"/>
</dbReference>
<dbReference type="SMART" id="SM00028">
    <property type="entry name" value="TPR"/>
    <property type="match status" value="3"/>
</dbReference>
<sequence>MMQPTIPAQTLSKLSDWLATRMGLNFPMERRSDLERGMAAAASAFGMPNAESCANWLLSTPPTRGQIETLASCLTIGETYFFRDECCFTALEMNVLPELIHARMKSERRLRIWSAGCCTGEEPYSIAMLIDRLIPDVHDWNVAILATDINPSFLRRASKGVYAQWSFRNTSVRAESMDGYFQRISASQREIKPRIRKYVSFSYLNLADDIYPSIANNTNAMDIIFCRNVMQYFTADQAERVCRKLQDSLIDGGWLIVAPAETWVHPRQGLKMVEFPGAIFYQKHEHESDEASMPPARKVYPTFELPSLKHPVGKSVPASKQIKVPETRKETASISIEHVGPVSYHQARSYANEGKLTEAAECCETVIAANKTDPNPQYLLAMIKQEQGQYEQAVQSLKRALYLDPSFVLAHFALGNLYSLIGRPRDARRYFRNALDLLLPLSKGEVVPESDGLSAGRLEEIVTTLLESLDGVAAANS</sequence>
<evidence type="ECO:0000256" key="3">
    <source>
        <dbReference type="ARBA" id="ARBA00022691"/>
    </source>
</evidence>
<keyword evidence="7" id="KW-1185">Reference proteome</keyword>
<dbReference type="EMBL" id="BSOB01000005">
    <property type="protein sequence ID" value="GLQ91508.1"/>
    <property type="molecule type" value="Genomic_DNA"/>
</dbReference>
<dbReference type="SMART" id="SM00138">
    <property type="entry name" value="MeTrc"/>
    <property type="match status" value="1"/>
</dbReference>
<feature type="repeat" description="TPR" evidence="4">
    <location>
        <begin position="374"/>
        <end position="407"/>
    </location>
</feature>
<dbReference type="Pfam" id="PF13414">
    <property type="entry name" value="TPR_11"/>
    <property type="match status" value="1"/>
</dbReference>
<evidence type="ECO:0000313" key="6">
    <source>
        <dbReference type="EMBL" id="GLQ91508.1"/>
    </source>
</evidence>
<name>A0ABQ5XK97_9GAMM</name>
<dbReference type="RefSeq" id="WP_284319277.1">
    <property type="nucleotide sequence ID" value="NZ_BSOB01000005.1"/>
</dbReference>
<dbReference type="PROSITE" id="PS50005">
    <property type="entry name" value="TPR"/>
    <property type="match status" value="1"/>
</dbReference>
<keyword evidence="1" id="KW-0489">Methyltransferase</keyword>
<dbReference type="PANTHER" id="PTHR24422">
    <property type="entry name" value="CHEMOTAXIS PROTEIN METHYLTRANSFERASE"/>
    <property type="match status" value="1"/>
</dbReference>
<comment type="caution">
    <text evidence="6">The sequence shown here is derived from an EMBL/GenBank/DDBJ whole genome shotgun (WGS) entry which is preliminary data.</text>
</comment>
<evidence type="ECO:0000313" key="7">
    <source>
        <dbReference type="Proteomes" id="UP001156670"/>
    </source>
</evidence>
<accession>A0ABQ5XK97</accession>
<dbReference type="PANTHER" id="PTHR24422:SF19">
    <property type="entry name" value="CHEMOTAXIS PROTEIN METHYLTRANSFERASE"/>
    <property type="match status" value="1"/>
</dbReference>
<keyword evidence="4" id="KW-0802">TPR repeat</keyword>
<evidence type="ECO:0000259" key="5">
    <source>
        <dbReference type="PROSITE" id="PS50123"/>
    </source>
</evidence>
<dbReference type="InterPro" id="IPR019734">
    <property type="entry name" value="TPR_rpt"/>
</dbReference>
<proteinExistence type="predicted"/>